<evidence type="ECO:0000256" key="1">
    <source>
        <dbReference type="SAM" id="MobiDB-lite"/>
    </source>
</evidence>
<dbReference type="InterPro" id="IPR021789">
    <property type="entry name" value="KHA_dom"/>
</dbReference>
<sequence length="86" mass="9392">MDIIPPTTTHQPFSSSVTKRVTIHGHHPDEDDTTEGPRVTIHGHHPDEDDTTEGPAMGKLIPLSDSIEDLFKLAVKGLGFLKKGLE</sequence>
<evidence type="ECO:0000313" key="3">
    <source>
        <dbReference type="EMBL" id="ONK58149.1"/>
    </source>
</evidence>
<proteinExistence type="predicted"/>
<dbReference type="PROSITE" id="PS51490">
    <property type="entry name" value="KHA"/>
    <property type="match status" value="1"/>
</dbReference>
<reference evidence="4" key="1">
    <citation type="journal article" date="2017" name="Nat. Commun.">
        <title>The asparagus genome sheds light on the origin and evolution of a young Y chromosome.</title>
        <authorList>
            <person name="Harkess A."/>
            <person name="Zhou J."/>
            <person name="Xu C."/>
            <person name="Bowers J.E."/>
            <person name="Van der Hulst R."/>
            <person name="Ayyampalayam S."/>
            <person name="Mercati F."/>
            <person name="Riccardi P."/>
            <person name="McKain M.R."/>
            <person name="Kakrana A."/>
            <person name="Tang H."/>
            <person name="Ray J."/>
            <person name="Groenendijk J."/>
            <person name="Arikit S."/>
            <person name="Mathioni S.M."/>
            <person name="Nakano M."/>
            <person name="Shan H."/>
            <person name="Telgmann-Rauber A."/>
            <person name="Kanno A."/>
            <person name="Yue Z."/>
            <person name="Chen H."/>
            <person name="Li W."/>
            <person name="Chen Y."/>
            <person name="Xu X."/>
            <person name="Zhang Y."/>
            <person name="Luo S."/>
            <person name="Chen H."/>
            <person name="Gao J."/>
            <person name="Mao Z."/>
            <person name="Pires J.C."/>
            <person name="Luo M."/>
            <person name="Kudrna D."/>
            <person name="Wing R.A."/>
            <person name="Meyers B.C."/>
            <person name="Yi K."/>
            <person name="Kong H."/>
            <person name="Lavrijsen P."/>
            <person name="Sunseri F."/>
            <person name="Falavigna A."/>
            <person name="Ye Y."/>
            <person name="Leebens-Mack J.H."/>
            <person name="Chen G."/>
        </authorList>
    </citation>
    <scope>NUCLEOTIDE SEQUENCE [LARGE SCALE GENOMIC DNA]</scope>
    <source>
        <strain evidence="4">cv. DH0086</strain>
    </source>
</reference>
<feature type="compositionally biased region" description="Polar residues" evidence="1">
    <location>
        <begin position="1"/>
        <end position="19"/>
    </location>
</feature>
<dbReference type="AlphaFoldDB" id="A0A5P1E6Q9"/>
<dbReference type="Gramene" id="ONK58149">
    <property type="protein sequence ID" value="ONK58149"/>
    <property type="gene ID" value="A4U43_C09F8720"/>
</dbReference>
<dbReference type="Pfam" id="PF11834">
    <property type="entry name" value="KHA"/>
    <property type="match status" value="1"/>
</dbReference>
<organism evidence="3 4">
    <name type="scientific">Asparagus officinalis</name>
    <name type="common">Garden asparagus</name>
    <dbReference type="NCBI Taxonomy" id="4686"/>
    <lineage>
        <taxon>Eukaryota</taxon>
        <taxon>Viridiplantae</taxon>
        <taxon>Streptophyta</taxon>
        <taxon>Embryophyta</taxon>
        <taxon>Tracheophyta</taxon>
        <taxon>Spermatophyta</taxon>
        <taxon>Magnoliopsida</taxon>
        <taxon>Liliopsida</taxon>
        <taxon>Asparagales</taxon>
        <taxon>Asparagaceae</taxon>
        <taxon>Asparagoideae</taxon>
        <taxon>Asparagus</taxon>
    </lineage>
</organism>
<feature type="domain" description="KHA" evidence="2">
    <location>
        <begin position="38"/>
        <end position="86"/>
    </location>
</feature>
<gene>
    <name evidence="3" type="ORF">A4U43_C09F8720</name>
</gene>
<dbReference type="Proteomes" id="UP000243459">
    <property type="component" value="Chromosome 9"/>
</dbReference>
<name>A0A5P1E6Q9_ASPOF</name>
<accession>A0A5P1E6Q9</accession>
<feature type="region of interest" description="Disordered" evidence="1">
    <location>
        <begin position="1"/>
        <end position="59"/>
    </location>
</feature>
<evidence type="ECO:0000259" key="2">
    <source>
        <dbReference type="PROSITE" id="PS51490"/>
    </source>
</evidence>
<protein>
    <recommendedName>
        <fullName evidence="2">KHA domain-containing protein</fullName>
    </recommendedName>
</protein>
<keyword evidence="4" id="KW-1185">Reference proteome</keyword>
<dbReference type="EMBL" id="CM007389">
    <property type="protein sequence ID" value="ONK58149.1"/>
    <property type="molecule type" value="Genomic_DNA"/>
</dbReference>
<evidence type="ECO:0000313" key="4">
    <source>
        <dbReference type="Proteomes" id="UP000243459"/>
    </source>
</evidence>